<evidence type="ECO:0008006" key="4">
    <source>
        <dbReference type="Google" id="ProtNLM"/>
    </source>
</evidence>
<gene>
    <name evidence="2" type="ORF">GCM10011290_17080</name>
</gene>
<evidence type="ECO:0000313" key="2">
    <source>
        <dbReference type="EMBL" id="GGX90066.1"/>
    </source>
</evidence>
<dbReference type="PROSITE" id="PS51257">
    <property type="entry name" value="PROKAR_LIPOPROTEIN"/>
    <property type="match status" value="1"/>
</dbReference>
<protein>
    <recommendedName>
        <fullName evidence="4">Vir-repressed protein</fullName>
    </recommendedName>
</protein>
<dbReference type="EMBL" id="BMYW01000005">
    <property type="protein sequence ID" value="GGX90066.1"/>
    <property type="molecule type" value="Genomic_DNA"/>
</dbReference>
<keyword evidence="3" id="KW-1185">Reference proteome</keyword>
<feature type="chain" id="PRO_5045315152" description="Vir-repressed protein" evidence="1">
    <location>
        <begin position="19"/>
        <end position="62"/>
    </location>
</feature>
<evidence type="ECO:0000256" key="1">
    <source>
        <dbReference type="SAM" id="SignalP"/>
    </source>
</evidence>
<feature type="signal peptide" evidence="1">
    <location>
        <begin position="1"/>
        <end position="18"/>
    </location>
</feature>
<organism evidence="2 3">
    <name type="scientific">Vogesella alkaliphila</name>
    <dbReference type="NCBI Taxonomy" id="1193621"/>
    <lineage>
        <taxon>Bacteria</taxon>
        <taxon>Pseudomonadati</taxon>
        <taxon>Pseudomonadota</taxon>
        <taxon>Betaproteobacteria</taxon>
        <taxon>Neisseriales</taxon>
        <taxon>Chromobacteriaceae</taxon>
        <taxon>Vogesella</taxon>
    </lineage>
</organism>
<sequence>MKTILFALIAASSLSACVVQPARVKLRSPIVLEPVVVEPVYDDHYHRGGGFCPPGQAKKGRC</sequence>
<dbReference type="RefSeq" id="WP_189373724.1">
    <property type="nucleotide sequence ID" value="NZ_BMYW01000005.1"/>
</dbReference>
<reference evidence="3" key="1">
    <citation type="journal article" date="2019" name="Int. J. Syst. Evol. Microbiol.">
        <title>The Global Catalogue of Microorganisms (GCM) 10K type strain sequencing project: providing services to taxonomists for standard genome sequencing and annotation.</title>
        <authorList>
            <consortium name="The Broad Institute Genomics Platform"/>
            <consortium name="The Broad Institute Genome Sequencing Center for Infectious Disease"/>
            <person name="Wu L."/>
            <person name="Ma J."/>
        </authorList>
    </citation>
    <scope>NUCLEOTIDE SEQUENCE [LARGE SCALE GENOMIC DNA]</scope>
    <source>
        <strain evidence="3">KCTC 32041</strain>
    </source>
</reference>
<comment type="caution">
    <text evidence="2">The sequence shown here is derived from an EMBL/GenBank/DDBJ whole genome shotgun (WGS) entry which is preliminary data.</text>
</comment>
<accession>A0ABQ2YN98</accession>
<evidence type="ECO:0000313" key="3">
    <source>
        <dbReference type="Proteomes" id="UP000600877"/>
    </source>
</evidence>
<keyword evidence="1" id="KW-0732">Signal</keyword>
<name>A0ABQ2YN98_9NEIS</name>
<dbReference type="Proteomes" id="UP000600877">
    <property type="component" value="Unassembled WGS sequence"/>
</dbReference>
<proteinExistence type="predicted"/>